<dbReference type="EMBL" id="CM023470">
    <property type="protein sequence ID" value="KAH7980057.1"/>
    <property type="molecule type" value="Genomic_DNA"/>
</dbReference>
<proteinExistence type="predicted"/>
<dbReference type="Proteomes" id="UP000821865">
    <property type="component" value="Chromosome 1"/>
</dbReference>
<gene>
    <name evidence="1" type="ORF">HPB49_012923</name>
</gene>
<evidence type="ECO:0000313" key="2">
    <source>
        <dbReference type="Proteomes" id="UP000821865"/>
    </source>
</evidence>
<evidence type="ECO:0000313" key="1">
    <source>
        <dbReference type="EMBL" id="KAH7980057.1"/>
    </source>
</evidence>
<reference evidence="1" key="1">
    <citation type="submission" date="2020-05" db="EMBL/GenBank/DDBJ databases">
        <title>Large-scale comparative analyses of tick genomes elucidate their genetic diversity and vector capacities.</title>
        <authorList>
            <person name="Jia N."/>
            <person name="Wang J."/>
            <person name="Shi W."/>
            <person name="Du L."/>
            <person name="Sun Y."/>
            <person name="Zhan W."/>
            <person name="Jiang J."/>
            <person name="Wang Q."/>
            <person name="Zhang B."/>
            <person name="Ji P."/>
            <person name="Sakyi L.B."/>
            <person name="Cui X."/>
            <person name="Yuan T."/>
            <person name="Jiang B."/>
            <person name="Yang W."/>
            <person name="Lam T.T.-Y."/>
            <person name="Chang Q."/>
            <person name="Ding S."/>
            <person name="Wang X."/>
            <person name="Zhu J."/>
            <person name="Ruan X."/>
            <person name="Zhao L."/>
            <person name="Wei J."/>
            <person name="Que T."/>
            <person name="Du C."/>
            <person name="Cheng J."/>
            <person name="Dai P."/>
            <person name="Han X."/>
            <person name="Huang E."/>
            <person name="Gao Y."/>
            <person name="Liu J."/>
            <person name="Shao H."/>
            <person name="Ye R."/>
            <person name="Li L."/>
            <person name="Wei W."/>
            <person name="Wang X."/>
            <person name="Wang C."/>
            <person name="Yang T."/>
            <person name="Huo Q."/>
            <person name="Li W."/>
            <person name="Guo W."/>
            <person name="Chen H."/>
            <person name="Zhou L."/>
            <person name="Ni X."/>
            <person name="Tian J."/>
            <person name="Zhou Y."/>
            <person name="Sheng Y."/>
            <person name="Liu T."/>
            <person name="Pan Y."/>
            <person name="Xia L."/>
            <person name="Li J."/>
            <person name="Zhao F."/>
            <person name="Cao W."/>
        </authorList>
    </citation>
    <scope>NUCLEOTIDE SEQUENCE</scope>
    <source>
        <strain evidence="1">Dsil-2018</strain>
    </source>
</reference>
<name>A0ACB8DZV4_DERSI</name>
<keyword evidence="2" id="KW-1185">Reference proteome</keyword>
<organism evidence="1 2">
    <name type="scientific">Dermacentor silvarum</name>
    <name type="common">Tick</name>
    <dbReference type="NCBI Taxonomy" id="543639"/>
    <lineage>
        <taxon>Eukaryota</taxon>
        <taxon>Metazoa</taxon>
        <taxon>Ecdysozoa</taxon>
        <taxon>Arthropoda</taxon>
        <taxon>Chelicerata</taxon>
        <taxon>Arachnida</taxon>
        <taxon>Acari</taxon>
        <taxon>Parasitiformes</taxon>
        <taxon>Ixodida</taxon>
        <taxon>Ixodoidea</taxon>
        <taxon>Ixodidae</taxon>
        <taxon>Rhipicephalinae</taxon>
        <taxon>Dermacentor</taxon>
    </lineage>
</organism>
<comment type="caution">
    <text evidence="1">The sequence shown here is derived from an EMBL/GenBank/DDBJ whole genome shotgun (WGS) entry which is preliminary data.</text>
</comment>
<accession>A0ACB8DZV4</accession>
<sequence length="305" mass="35265">MAYVERWWLTDYTAEIYLYLRQRERRRMSYKCQSPQLRYRRSLVTFISDICSRMDFCVLVKHLSVHLLDFYMDSQSVDAEHLQLLALGCIVVAAKTEEKDCRNSHISEVSKLMGNAYCPRDIARVERAILEFFQWEVHHPTVAHFLEYFAVFAIFPTDVPSSHATISEEVEELRASMRNYLNYFLQASLKDYTFIQMPASMVAASCIVCARACLCLTPIWSVTLEKISDYTLEQLAICINHLLTAKDRDDAESGAPTARPEEASEDMDTVGFPHHYDIMAAEDAESRRETRRAAQWPVHSSQCEM</sequence>
<protein>
    <submittedName>
        <fullName evidence="1">Uncharacterized protein</fullName>
    </submittedName>
</protein>